<comment type="cofactor">
    <cofactor evidence="1">
        <name>FMN</name>
        <dbReference type="ChEBI" id="CHEBI:58210"/>
    </cofactor>
</comment>
<organism evidence="7 8">
    <name type="scientific">Paraburkholderia piptadeniae</name>
    <dbReference type="NCBI Taxonomy" id="1701573"/>
    <lineage>
        <taxon>Bacteria</taxon>
        <taxon>Pseudomonadati</taxon>
        <taxon>Pseudomonadota</taxon>
        <taxon>Betaproteobacteria</taxon>
        <taxon>Burkholderiales</taxon>
        <taxon>Burkholderiaceae</taxon>
        <taxon>Paraburkholderia</taxon>
    </lineage>
</organism>
<evidence type="ECO:0000256" key="4">
    <source>
        <dbReference type="ARBA" id="ARBA00022643"/>
    </source>
</evidence>
<sequence>MMDLMSVDVEQALLTRRSVRGFLPRPVEHALVVRILELAARAPSGTNTQPWRVHVLTGRSRDELVEHVLRADGQEPGLHVGEYDYYPKTWREPYLGRRRKVGYDLYGLLGIAKGDKDGMAKQHARNYEFFGAPVGLIFVIDRDLEIGSWLDYGMFLQSIMIAARGAGLDTCPQQAFARYHRVIADYLQLPQSEMVVCGMAMGYADLDEPANQLVTDRMALDEFVRFRHD</sequence>
<dbReference type="GO" id="GO:0016491">
    <property type="term" value="F:oxidoreductase activity"/>
    <property type="evidence" value="ECO:0007669"/>
    <property type="project" value="UniProtKB-KW"/>
</dbReference>
<dbReference type="Proteomes" id="UP000195569">
    <property type="component" value="Unassembled WGS sequence"/>
</dbReference>
<dbReference type="PANTHER" id="PTHR43673:SF2">
    <property type="entry name" value="NITROREDUCTASE"/>
    <property type="match status" value="1"/>
</dbReference>
<dbReference type="InterPro" id="IPR029479">
    <property type="entry name" value="Nitroreductase"/>
</dbReference>
<dbReference type="AlphaFoldDB" id="A0A1N7RIR5"/>
<feature type="domain" description="Nitroreductase" evidence="6">
    <location>
        <begin position="14"/>
        <end position="203"/>
    </location>
</feature>
<name>A0A1N7RIR5_9BURK</name>
<keyword evidence="8" id="KW-1185">Reference proteome</keyword>
<evidence type="ECO:0000313" key="7">
    <source>
        <dbReference type="EMBL" id="SIT34944.1"/>
    </source>
</evidence>
<reference evidence="7" key="1">
    <citation type="submission" date="2016-12" db="EMBL/GenBank/DDBJ databases">
        <authorList>
            <person name="Moulin L."/>
        </authorList>
    </citation>
    <scope>NUCLEOTIDE SEQUENCE [LARGE SCALE GENOMIC DNA]</scope>
    <source>
        <strain evidence="7">STM 7183</strain>
    </source>
</reference>
<keyword evidence="5" id="KW-0560">Oxidoreductase</keyword>
<keyword evidence="3" id="KW-0285">Flavoprotein</keyword>
<dbReference type="Pfam" id="PF00881">
    <property type="entry name" value="Nitroreductase"/>
    <property type="match status" value="1"/>
</dbReference>
<accession>A0A1N7RIR5</accession>
<dbReference type="Gene3D" id="3.40.109.10">
    <property type="entry name" value="NADH Oxidase"/>
    <property type="match status" value="1"/>
</dbReference>
<dbReference type="PANTHER" id="PTHR43673">
    <property type="entry name" value="NAD(P)H NITROREDUCTASE YDGI-RELATED"/>
    <property type="match status" value="1"/>
</dbReference>
<comment type="similarity">
    <text evidence="2">Belongs to the nitroreductase family.</text>
</comment>
<evidence type="ECO:0000256" key="5">
    <source>
        <dbReference type="ARBA" id="ARBA00023002"/>
    </source>
</evidence>
<evidence type="ECO:0000313" key="8">
    <source>
        <dbReference type="Proteomes" id="UP000195569"/>
    </source>
</evidence>
<dbReference type="SUPFAM" id="SSF55469">
    <property type="entry name" value="FMN-dependent nitroreductase-like"/>
    <property type="match status" value="1"/>
</dbReference>
<evidence type="ECO:0000256" key="1">
    <source>
        <dbReference type="ARBA" id="ARBA00001917"/>
    </source>
</evidence>
<dbReference type="InterPro" id="IPR000415">
    <property type="entry name" value="Nitroreductase-like"/>
</dbReference>
<gene>
    <name evidence="7" type="ORF">BN2476_10017</name>
</gene>
<evidence type="ECO:0000256" key="2">
    <source>
        <dbReference type="ARBA" id="ARBA00007118"/>
    </source>
</evidence>
<protein>
    <submittedName>
        <fullName evidence="7">Nitroreductase</fullName>
    </submittedName>
</protein>
<proteinExistence type="inferred from homology"/>
<evidence type="ECO:0000259" key="6">
    <source>
        <dbReference type="Pfam" id="PF00881"/>
    </source>
</evidence>
<evidence type="ECO:0000256" key="3">
    <source>
        <dbReference type="ARBA" id="ARBA00022630"/>
    </source>
</evidence>
<dbReference type="CDD" id="cd02136">
    <property type="entry name" value="PnbA_NfnB-like"/>
    <property type="match status" value="1"/>
</dbReference>
<dbReference type="EMBL" id="CYGY02000001">
    <property type="protein sequence ID" value="SIT34944.1"/>
    <property type="molecule type" value="Genomic_DNA"/>
</dbReference>
<keyword evidence="4" id="KW-0288">FMN</keyword>
<comment type="caution">
    <text evidence="7">The sequence shown here is derived from an EMBL/GenBank/DDBJ whole genome shotgun (WGS) entry which is preliminary data.</text>
</comment>